<name>A0A2T4Z340_9HYPH</name>
<organism evidence="2 3">
    <name type="scientific">Phreatobacter oligotrophus</name>
    <dbReference type="NCBI Taxonomy" id="1122261"/>
    <lineage>
        <taxon>Bacteria</taxon>
        <taxon>Pseudomonadati</taxon>
        <taxon>Pseudomonadota</taxon>
        <taxon>Alphaproteobacteria</taxon>
        <taxon>Hyphomicrobiales</taxon>
        <taxon>Phreatobacteraceae</taxon>
        <taxon>Phreatobacter</taxon>
    </lineage>
</organism>
<reference evidence="2 3" key="1">
    <citation type="submission" date="2018-04" db="EMBL/GenBank/DDBJ databases">
        <title>Genomic Encyclopedia of Archaeal and Bacterial Type Strains, Phase II (KMG-II): from individual species to whole genera.</title>
        <authorList>
            <person name="Goeker M."/>
        </authorList>
    </citation>
    <scope>NUCLEOTIDE SEQUENCE [LARGE SCALE GENOMIC DNA]</scope>
    <source>
        <strain evidence="2 3">DSM 25521</strain>
    </source>
</reference>
<dbReference type="InterPro" id="IPR006311">
    <property type="entry name" value="TAT_signal"/>
</dbReference>
<feature type="chain" id="PRO_5015567387" description="Thioesterase domain-containing protein" evidence="1">
    <location>
        <begin position="25"/>
        <end position="207"/>
    </location>
</feature>
<gene>
    <name evidence="2" type="ORF">C8P69_105345</name>
</gene>
<keyword evidence="1" id="KW-0732">Signal</keyword>
<evidence type="ECO:0000313" key="3">
    <source>
        <dbReference type="Proteomes" id="UP000241808"/>
    </source>
</evidence>
<protein>
    <recommendedName>
        <fullName evidence="4">Thioesterase domain-containing protein</fullName>
    </recommendedName>
</protein>
<evidence type="ECO:0008006" key="4">
    <source>
        <dbReference type="Google" id="ProtNLM"/>
    </source>
</evidence>
<comment type="caution">
    <text evidence="2">The sequence shown here is derived from an EMBL/GenBank/DDBJ whole genome shotgun (WGS) entry which is preliminary data.</text>
</comment>
<sequence>MTPIHRRALLAAIAGLAANGPAAAAAPARTYLMRGLFDVFSLGMDRLASHLRREGHRATVLGVASADALTAEIISRRQAMPEETVVVIGHSLGADAAIRIANRVAAAGAAPLALVVTFDPTSRQELRGGARRVVNLYQSNNGWAVPVNRGPAFAGRFANEDLRDASGINHLNIDKIGALHRRVIGWVAEAVAEGAAPSRRAPAAPRR</sequence>
<dbReference type="OrthoDB" id="5293296at2"/>
<dbReference type="EMBL" id="PZZL01000005">
    <property type="protein sequence ID" value="PTM55192.1"/>
    <property type="molecule type" value="Genomic_DNA"/>
</dbReference>
<proteinExistence type="predicted"/>
<dbReference type="InterPro" id="IPR029058">
    <property type="entry name" value="AB_hydrolase_fold"/>
</dbReference>
<dbReference type="PROSITE" id="PS51318">
    <property type="entry name" value="TAT"/>
    <property type="match status" value="1"/>
</dbReference>
<evidence type="ECO:0000256" key="1">
    <source>
        <dbReference type="SAM" id="SignalP"/>
    </source>
</evidence>
<dbReference type="SUPFAM" id="SSF53474">
    <property type="entry name" value="alpha/beta-Hydrolases"/>
    <property type="match status" value="1"/>
</dbReference>
<feature type="signal peptide" evidence="1">
    <location>
        <begin position="1"/>
        <end position="24"/>
    </location>
</feature>
<dbReference type="Proteomes" id="UP000241808">
    <property type="component" value="Unassembled WGS sequence"/>
</dbReference>
<dbReference type="AlphaFoldDB" id="A0A2T4Z340"/>
<evidence type="ECO:0000313" key="2">
    <source>
        <dbReference type="EMBL" id="PTM55192.1"/>
    </source>
</evidence>
<dbReference type="Gene3D" id="3.40.50.1820">
    <property type="entry name" value="alpha/beta hydrolase"/>
    <property type="match status" value="1"/>
</dbReference>
<dbReference type="RefSeq" id="WP_108178026.1">
    <property type="nucleotide sequence ID" value="NZ_PZZL01000005.1"/>
</dbReference>
<accession>A0A2T4Z340</accession>
<keyword evidence="3" id="KW-1185">Reference proteome</keyword>